<evidence type="ECO:0000313" key="2">
    <source>
        <dbReference type="Proteomes" id="UP001151760"/>
    </source>
</evidence>
<keyword evidence="2" id="KW-1185">Reference proteome</keyword>
<protein>
    <submittedName>
        <fullName evidence="1">Uncharacterized protein</fullName>
    </submittedName>
</protein>
<organism evidence="1 2">
    <name type="scientific">Tanacetum coccineum</name>
    <dbReference type="NCBI Taxonomy" id="301880"/>
    <lineage>
        <taxon>Eukaryota</taxon>
        <taxon>Viridiplantae</taxon>
        <taxon>Streptophyta</taxon>
        <taxon>Embryophyta</taxon>
        <taxon>Tracheophyta</taxon>
        <taxon>Spermatophyta</taxon>
        <taxon>Magnoliopsida</taxon>
        <taxon>eudicotyledons</taxon>
        <taxon>Gunneridae</taxon>
        <taxon>Pentapetalae</taxon>
        <taxon>asterids</taxon>
        <taxon>campanulids</taxon>
        <taxon>Asterales</taxon>
        <taxon>Asteraceae</taxon>
        <taxon>Asteroideae</taxon>
        <taxon>Anthemideae</taxon>
        <taxon>Anthemidinae</taxon>
        <taxon>Tanacetum</taxon>
    </lineage>
</organism>
<evidence type="ECO:0000313" key="1">
    <source>
        <dbReference type="EMBL" id="GJT41269.1"/>
    </source>
</evidence>
<gene>
    <name evidence="1" type="ORF">Tco_0941134</name>
</gene>
<dbReference type="EMBL" id="BQNB010015548">
    <property type="protein sequence ID" value="GJT41269.1"/>
    <property type="molecule type" value="Genomic_DNA"/>
</dbReference>
<accession>A0ABQ5DQC8</accession>
<reference evidence="1" key="2">
    <citation type="submission" date="2022-01" db="EMBL/GenBank/DDBJ databases">
        <authorList>
            <person name="Yamashiro T."/>
            <person name="Shiraishi A."/>
            <person name="Satake H."/>
            <person name="Nakayama K."/>
        </authorList>
    </citation>
    <scope>NUCLEOTIDE SEQUENCE</scope>
</reference>
<comment type="caution">
    <text evidence="1">The sequence shown here is derived from an EMBL/GenBank/DDBJ whole genome shotgun (WGS) entry which is preliminary data.</text>
</comment>
<dbReference type="Proteomes" id="UP001151760">
    <property type="component" value="Unassembled WGS sequence"/>
</dbReference>
<reference evidence="1" key="1">
    <citation type="journal article" date="2022" name="Int. J. Mol. Sci.">
        <title>Draft Genome of Tanacetum Coccineum: Genomic Comparison of Closely Related Tanacetum-Family Plants.</title>
        <authorList>
            <person name="Yamashiro T."/>
            <person name="Shiraishi A."/>
            <person name="Nakayama K."/>
            <person name="Satake H."/>
        </authorList>
    </citation>
    <scope>NUCLEOTIDE SEQUENCE</scope>
</reference>
<sequence length="207" mass="24517">MESSSRVSPKEGKKGQNKIVGYGKQIFFFDTEDENDGLNPTLQYEWILTFKTEKQTRKLIRRTRWRQSNEDNKLLKSTHRYNPDRHHDMDYYPQSSTVENLPLTLESEEHYFASFVYPLLEETRADLASSMEIMYRAPFAKIFHWLKNRIWKRLTTLMSRVDVDDRSRTCKSMIGKLIDGEAKASKHYTLNLLVHEEIECDAQGVWN</sequence>
<proteinExistence type="predicted"/>
<name>A0ABQ5DQC8_9ASTR</name>